<name>A0A2U2N7T7_9BIFI</name>
<reference evidence="1 2" key="1">
    <citation type="journal article" date="2018" name="Int. J. Syst. Evol. Microbiol.">
        <title>Bifidobacterium callitrichidarum sp. nov. from the faeces of the emperor tamarin (Saguinus imperator).</title>
        <authorList>
            <person name="Modesto M."/>
            <person name="Michelini S."/>
            <person name="Sansosti M.C."/>
            <person name="De Filippo C."/>
            <person name="Cavalieri D."/>
            <person name="Qvirist L."/>
            <person name="Andlid T."/>
            <person name="Spiezio C."/>
            <person name="Sandri C."/>
            <person name="Pascarelli S."/>
            <person name="Sgorbati B."/>
            <person name="Mattarelli P."/>
        </authorList>
    </citation>
    <scope>NUCLEOTIDE SEQUENCE [LARGE SCALE GENOMIC DNA]</scope>
    <source>
        <strain evidence="1 2">TRI 5</strain>
    </source>
</reference>
<dbReference type="EMBL" id="QFFM01000014">
    <property type="protein sequence ID" value="PWG65039.1"/>
    <property type="molecule type" value="Genomic_DNA"/>
</dbReference>
<gene>
    <name evidence="1" type="ORF">DF196_07805</name>
</gene>
<organism evidence="1 2">
    <name type="scientific">Bifidobacterium callitrichidarum</name>
    <dbReference type="NCBI Taxonomy" id="2052941"/>
    <lineage>
        <taxon>Bacteria</taxon>
        <taxon>Bacillati</taxon>
        <taxon>Actinomycetota</taxon>
        <taxon>Actinomycetes</taxon>
        <taxon>Bifidobacteriales</taxon>
        <taxon>Bifidobacteriaceae</taxon>
        <taxon>Bifidobacterium</taxon>
    </lineage>
</organism>
<dbReference type="AlphaFoldDB" id="A0A2U2N7T7"/>
<accession>A0A2U2N7T7</accession>
<sequence length="215" mass="23223">MTSNTPIYGIPYPDSTDLVSEAPAQLKTFANGVESALNLVDKRATVAGATPVIATTKSALDAQTGVTGQTGYVYSDSLYYNRGAYYWNGTKWVRATTDISNHFFTANSTNWNRNWFKAEIIGDRVFVDTEVKKVTYASGGTTDWATEKLLTFPSAIAPANYMVFPAISNPSDGTMWTWAASVETGGNFNLVKLKGASNLAVGGLVRVSCSWQIKG</sequence>
<dbReference type="RefSeq" id="WP_109057291.1">
    <property type="nucleotide sequence ID" value="NZ_QFFM01000014.1"/>
</dbReference>
<dbReference type="Proteomes" id="UP000245876">
    <property type="component" value="Unassembled WGS sequence"/>
</dbReference>
<evidence type="ECO:0000313" key="1">
    <source>
        <dbReference type="EMBL" id="PWG65039.1"/>
    </source>
</evidence>
<evidence type="ECO:0008006" key="3">
    <source>
        <dbReference type="Google" id="ProtNLM"/>
    </source>
</evidence>
<proteinExistence type="predicted"/>
<evidence type="ECO:0000313" key="2">
    <source>
        <dbReference type="Proteomes" id="UP000245876"/>
    </source>
</evidence>
<comment type="caution">
    <text evidence="1">The sequence shown here is derived from an EMBL/GenBank/DDBJ whole genome shotgun (WGS) entry which is preliminary data.</text>
</comment>
<keyword evidence="2" id="KW-1185">Reference proteome</keyword>
<protein>
    <recommendedName>
        <fullName evidence="3">Tail fiber protein</fullName>
    </recommendedName>
</protein>